<proteinExistence type="predicted"/>
<dbReference type="RefSeq" id="WP_202250693.1">
    <property type="nucleotide sequence ID" value="NZ_JAESJJ010000052.1"/>
</dbReference>
<keyword evidence="1" id="KW-0812">Transmembrane</keyword>
<accession>A0ABS1RYM3</accession>
<keyword evidence="1" id="KW-0472">Membrane</keyword>
<evidence type="ECO:0000313" key="3">
    <source>
        <dbReference type="Proteomes" id="UP000604473"/>
    </source>
</evidence>
<organism evidence="2 3">
    <name type="scientific">Rhodovulum sulfidophilum</name>
    <name type="common">Rhodobacter sulfidophilus</name>
    <dbReference type="NCBI Taxonomy" id="35806"/>
    <lineage>
        <taxon>Bacteria</taxon>
        <taxon>Pseudomonadati</taxon>
        <taxon>Pseudomonadota</taxon>
        <taxon>Alphaproteobacteria</taxon>
        <taxon>Rhodobacterales</taxon>
        <taxon>Paracoccaceae</taxon>
        <taxon>Rhodovulum</taxon>
    </lineage>
</organism>
<dbReference type="EMBL" id="JAESJJ010000052">
    <property type="protein sequence ID" value="MBL3611194.1"/>
    <property type="molecule type" value="Genomic_DNA"/>
</dbReference>
<keyword evidence="1" id="KW-1133">Transmembrane helix</keyword>
<keyword evidence="3" id="KW-1185">Reference proteome</keyword>
<protein>
    <recommendedName>
        <fullName evidence="4">Holin</fullName>
    </recommendedName>
</protein>
<evidence type="ECO:0000256" key="1">
    <source>
        <dbReference type="SAM" id="Phobius"/>
    </source>
</evidence>
<reference evidence="2 3" key="1">
    <citation type="submission" date="2021-01" db="EMBL/GenBank/DDBJ databases">
        <title>Draft genomes of Rhodovulum sulfidophilum.</title>
        <authorList>
            <person name="Guzman M.S."/>
        </authorList>
    </citation>
    <scope>NUCLEOTIDE SEQUENCE [LARGE SCALE GENOMIC DNA]</scope>
    <source>
        <strain evidence="2 3">AB35</strain>
    </source>
</reference>
<dbReference type="Proteomes" id="UP000604473">
    <property type="component" value="Unassembled WGS sequence"/>
</dbReference>
<name>A0ABS1RYM3_RHOSU</name>
<feature type="transmembrane region" description="Helical" evidence="1">
    <location>
        <begin position="62"/>
        <end position="85"/>
    </location>
</feature>
<evidence type="ECO:0000313" key="2">
    <source>
        <dbReference type="EMBL" id="MBL3611194.1"/>
    </source>
</evidence>
<comment type="caution">
    <text evidence="2">The sequence shown here is derived from an EMBL/GenBank/DDBJ whole genome shotgun (WGS) entry which is preliminary data.</text>
</comment>
<sequence length="103" mass="10974">MIEATESALRTALAILGAILLVWLRTDGLAVIARMGITLASAAIGYAAGPEIALWMGTPERLTIVGVTVLGPLALETAAATLLWLKRDPRHLAEVFRLWRGGK</sequence>
<evidence type="ECO:0008006" key="4">
    <source>
        <dbReference type="Google" id="ProtNLM"/>
    </source>
</evidence>
<gene>
    <name evidence="2" type="ORF">JMM60_20955</name>
</gene>